<organism evidence="2 3">
    <name type="scientific">Hymenobacter monticola</name>
    <dbReference type="NCBI Taxonomy" id="1705399"/>
    <lineage>
        <taxon>Bacteria</taxon>
        <taxon>Pseudomonadati</taxon>
        <taxon>Bacteroidota</taxon>
        <taxon>Cytophagia</taxon>
        <taxon>Cytophagales</taxon>
        <taxon>Hymenobacteraceae</taxon>
        <taxon>Hymenobacter</taxon>
    </lineage>
</organism>
<protein>
    <submittedName>
        <fullName evidence="2">Uncharacterized protein</fullName>
    </submittedName>
</protein>
<reference evidence="2 3" key="1">
    <citation type="submission" date="2022-03" db="EMBL/GenBank/DDBJ databases">
        <title>Hymenobactersp. isolated from the air.</title>
        <authorList>
            <person name="Won M."/>
            <person name="Kwon S.-W."/>
        </authorList>
    </citation>
    <scope>NUCLEOTIDE SEQUENCE [LARGE SCALE GENOMIC DNA]</scope>
    <source>
        <strain evidence="2 3">KACC 22596</strain>
    </source>
</reference>
<feature type="transmembrane region" description="Helical" evidence="1">
    <location>
        <begin position="179"/>
        <end position="201"/>
    </location>
</feature>
<dbReference type="RefSeq" id="WP_243513256.1">
    <property type="nucleotide sequence ID" value="NZ_CP094534.1"/>
</dbReference>
<gene>
    <name evidence="2" type="ORF">MTP16_20550</name>
</gene>
<keyword evidence="1" id="KW-0472">Membrane</keyword>
<feature type="transmembrane region" description="Helical" evidence="1">
    <location>
        <begin position="92"/>
        <end position="109"/>
    </location>
</feature>
<dbReference type="EMBL" id="CP094534">
    <property type="protein sequence ID" value="UOE33501.1"/>
    <property type="molecule type" value="Genomic_DNA"/>
</dbReference>
<evidence type="ECO:0000313" key="2">
    <source>
        <dbReference type="EMBL" id="UOE33501.1"/>
    </source>
</evidence>
<accession>A0ABY4B2Y2</accession>
<evidence type="ECO:0000256" key="1">
    <source>
        <dbReference type="SAM" id="Phobius"/>
    </source>
</evidence>
<name>A0ABY4B2Y2_9BACT</name>
<feature type="transmembrane region" description="Helical" evidence="1">
    <location>
        <begin position="12"/>
        <end position="34"/>
    </location>
</feature>
<keyword evidence="3" id="KW-1185">Reference proteome</keyword>
<feature type="transmembrane region" description="Helical" evidence="1">
    <location>
        <begin position="40"/>
        <end position="58"/>
    </location>
</feature>
<proteinExistence type="predicted"/>
<feature type="transmembrane region" description="Helical" evidence="1">
    <location>
        <begin position="115"/>
        <end position="134"/>
    </location>
</feature>
<sequence>MRKFLSHVFVLLVNYYFLTSLLAVVLIAVVAAAGPIAIEIPVVAVLGAFLVVLGYQLTRSRWRFQSIGEQLLGSTSKDTILDQRSEFTVSRGPLLLMFVLTLMLNGNLADGLTSQMSYTIADVLILAIVWLVEYQGFRTFTENPNMVAIVTLAALLFALGIAIQGGYRKLVSEDMATLAGHYVVGIYKGLAVIWIMIGLYYRNRYQLPK</sequence>
<keyword evidence="1" id="KW-0812">Transmembrane</keyword>
<feature type="transmembrane region" description="Helical" evidence="1">
    <location>
        <begin position="146"/>
        <end position="167"/>
    </location>
</feature>
<keyword evidence="1" id="KW-1133">Transmembrane helix</keyword>
<dbReference type="Proteomes" id="UP000831390">
    <property type="component" value="Chromosome"/>
</dbReference>
<evidence type="ECO:0000313" key="3">
    <source>
        <dbReference type="Proteomes" id="UP000831390"/>
    </source>
</evidence>